<dbReference type="InterPro" id="IPR013094">
    <property type="entry name" value="AB_hydrolase_3"/>
</dbReference>
<sequence length="354" mass="39372">MFYPQFNGYTNEEYRKAVHSAEPQAPPPPLDDPAIRRAYLNKLVEAGSAAAMVRLADKIQIQRFEFTTRDGVVLPGRSYRPLTAGDDPLPVFYYIHGGGYIMGSLDMDDSTCTEFALKSNIVVVHCDYRHTPEFTFPKPWEDSEDGFLWLHNNIDKVGGIADQVIVGGVSAGAQLSASLVLRKNLGQFAPDVPPIAGQLLMVPPLFLPRTRLAQLKDAENAEQSSYRANEFATMLSLESWIRDTDLLKVEDNDPRDLRINGGNATVEEVRGLPPTTIAVNGLDILRDEGLDYGKLLVEAGVPTEVHIFKGMPHYFRGMGDKLSDSKRWDDVIDRGLTWPLTHPTATGEFVIRED</sequence>
<dbReference type="InterPro" id="IPR029058">
    <property type="entry name" value="AB_hydrolase_fold"/>
</dbReference>
<reference evidence="3" key="1">
    <citation type="journal article" date="2021" name="Nat. Commun.">
        <title>Genetic determinants of endophytism in the Arabidopsis root mycobiome.</title>
        <authorList>
            <person name="Mesny F."/>
            <person name="Miyauchi S."/>
            <person name="Thiergart T."/>
            <person name="Pickel B."/>
            <person name="Atanasova L."/>
            <person name="Karlsson M."/>
            <person name="Huettel B."/>
            <person name="Barry K.W."/>
            <person name="Haridas S."/>
            <person name="Chen C."/>
            <person name="Bauer D."/>
            <person name="Andreopoulos W."/>
            <person name="Pangilinan J."/>
            <person name="LaButti K."/>
            <person name="Riley R."/>
            <person name="Lipzen A."/>
            <person name="Clum A."/>
            <person name="Drula E."/>
            <person name="Henrissat B."/>
            <person name="Kohler A."/>
            <person name="Grigoriev I.V."/>
            <person name="Martin F.M."/>
            <person name="Hacquard S."/>
        </authorList>
    </citation>
    <scope>NUCLEOTIDE SEQUENCE</scope>
    <source>
        <strain evidence="3">MPI-SDFR-AT-0117</strain>
    </source>
</reference>
<dbReference type="PANTHER" id="PTHR48081:SF8">
    <property type="entry name" value="ALPHA_BETA HYDROLASE FOLD-3 DOMAIN-CONTAINING PROTEIN-RELATED"/>
    <property type="match status" value="1"/>
</dbReference>
<dbReference type="GO" id="GO:0016787">
    <property type="term" value="F:hydrolase activity"/>
    <property type="evidence" value="ECO:0007669"/>
    <property type="project" value="UniProtKB-KW"/>
</dbReference>
<proteinExistence type="predicted"/>
<accession>A0A9P8VGB0</accession>
<comment type="caution">
    <text evidence="3">The sequence shown here is derived from an EMBL/GenBank/DDBJ whole genome shotgun (WGS) entry which is preliminary data.</text>
</comment>
<keyword evidence="1 3" id="KW-0378">Hydrolase</keyword>
<evidence type="ECO:0000313" key="4">
    <source>
        <dbReference type="Proteomes" id="UP000770015"/>
    </source>
</evidence>
<dbReference type="Proteomes" id="UP000770015">
    <property type="component" value="Unassembled WGS sequence"/>
</dbReference>
<protein>
    <submittedName>
        <fullName evidence="3">Alpha/beta hydrolase fold-3 domain-containing protein</fullName>
    </submittedName>
</protein>
<feature type="domain" description="Alpha/beta hydrolase fold-3" evidence="2">
    <location>
        <begin position="93"/>
        <end position="315"/>
    </location>
</feature>
<dbReference type="Pfam" id="PF07859">
    <property type="entry name" value="Abhydrolase_3"/>
    <property type="match status" value="1"/>
</dbReference>
<dbReference type="AlphaFoldDB" id="A0A9P8VGB0"/>
<evidence type="ECO:0000313" key="3">
    <source>
        <dbReference type="EMBL" id="KAH6689785.1"/>
    </source>
</evidence>
<dbReference type="OrthoDB" id="408631at2759"/>
<organism evidence="3 4">
    <name type="scientific">Plectosphaerella plurivora</name>
    <dbReference type="NCBI Taxonomy" id="936078"/>
    <lineage>
        <taxon>Eukaryota</taxon>
        <taxon>Fungi</taxon>
        <taxon>Dikarya</taxon>
        <taxon>Ascomycota</taxon>
        <taxon>Pezizomycotina</taxon>
        <taxon>Sordariomycetes</taxon>
        <taxon>Hypocreomycetidae</taxon>
        <taxon>Glomerellales</taxon>
        <taxon>Plectosphaerellaceae</taxon>
        <taxon>Plectosphaerella</taxon>
    </lineage>
</organism>
<dbReference type="EMBL" id="JAGSXJ010000007">
    <property type="protein sequence ID" value="KAH6689785.1"/>
    <property type="molecule type" value="Genomic_DNA"/>
</dbReference>
<dbReference type="InterPro" id="IPR050300">
    <property type="entry name" value="GDXG_lipolytic_enzyme"/>
</dbReference>
<name>A0A9P8VGB0_9PEZI</name>
<dbReference type="Gene3D" id="3.40.50.1820">
    <property type="entry name" value="alpha/beta hydrolase"/>
    <property type="match status" value="1"/>
</dbReference>
<dbReference type="SUPFAM" id="SSF53474">
    <property type="entry name" value="alpha/beta-Hydrolases"/>
    <property type="match status" value="1"/>
</dbReference>
<evidence type="ECO:0000256" key="1">
    <source>
        <dbReference type="ARBA" id="ARBA00022801"/>
    </source>
</evidence>
<keyword evidence="4" id="KW-1185">Reference proteome</keyword>
<gene>
    <name evidence="3" type="ORF">F5X68DRAFT_254334</name>
</gene>
<evidence type="ECO:0000259" key="2">
    <source>
        <dbReference type="Pfam" id="PF07859"/>
    </source>
</evidence>
<dbReference type="PANTHER" id="PTHR48081">
    <property type="entry name" value="AB HYDROLASE SUPERFAMILY PROTEIN C4A8.06C"/>
    <property type="match status" value="1"/>
</dbReference>